<dbReference type="GO" id="GO:0005524">
    <property type="term" value="F:ATP binding"/>
    <property type="evidence" value="ECO:0007669"/>
    <property type="project" value="UniProtKB-KW"/>
</dbReference>
<dbReference type="AlphaFoldDB" id="X0VCQ7"/>
<dbReference type="EMBL" id="BARS01027183">
    <property type="protein sequence ID" value="GAG09027.1"/>
    <property type="molecule type" value="Genomic_DNA"/>
</dbReference>
<evidence type="ECO:0000256" key="7">
    <source>
        <dbReference type="ARBA" id="ARBA00023235"/>
    </source>
</evidence>
<comment type="catalytic activity">
    <reaction evidence="1">
        <text>ATP-dependent breakage, passage and rejoining of double-stranded DNA.</text>
        <dbReference type="EC" id="5.6.2.2"/>
    </reaction>
</comment>
<evidence type="ECO:0000256" key="3">
    <source>
        <dbReference type="ARBA" id="ARBA00022741"/>
    </source>
</evidence>
<evidence type="ECO:0000313" key="9">
    <source>
        <dbReference type="EMBL" id="GAG09027.1"/>
    </source>
</evidence>
<comment type="similarity">
    <text evidence="2">Belongs to the type II topoisomerase GyrB family.</text>
</comment>
<dbReference type="Gene3D" id="3.30.565.10">
    <property type="entry name" value="Histidine kinase-like ATPase, C-terminal domain"/>
    <property type="match status" value="1"/>
</dbReference>
<protein>
    <recommendedName>
        <fullName evidence="8">Histidine kinase/HSP90-like ATPase domain-containing protein</fullName>
    </recommendedName>
</protein>
<dbReference type="SUPFAM" id="SSF55874">
    <property type="entry name" value="ATPase domain of HSP90 chaperone/DNA topoisomerase II/histidine kinase"/>
    <property type="match status" value="1"/>
</dbReference>
<keyword evidence="6" id="KW-0238">DNA-binding</keyword>
<dbReference type="InterPro" id="IPR036890">
    <property type="entry name" value="HATPase_C_sf"/>
</dbReference>
<evidence type="ECO:0000256" key="2">
    <source>
        <dbReference type="ARBA" id="ARBA00010708"/>
    </source>
</evidence>
<evidence type="ECO:0000256" key="6">
    <source>
        <dbReference type="ARBA" id="ARBA00023125"/>
    </source>
</evidence>
<evidence type="ECO:0000256" key="4">
    <source>
        <dbReference type="ARBA" id="ARBA00022840"/>
    </source>
</evidence>
<name>X0VCQ7_9ZZZZ</name>
<keyword evidence="4" id="KW-0067">ATP-binding</keyword>
<feature type="non-terminal residue" evidence="9">
    <location>
        <position position="137"/>
    </location>
</feature>
<comment type="caution">
    <text evidence="9">The sequence shown here is derived from an EMBL/GenBank/DDBJ whole genome shotgun (WGS) entry which is preliminary data.</text>
</comment>
<evidence type="ECO:0000259" key="8">
    <source>
        <dbReference type="SMART" id="SM00387"/>
    </source>
</evidence>
<dbReference type="PANTHER" id="PTHR45866">
    <property type="entry name" value="DNA GYRASE/TOPOISOMERASE SUBUNIT B"/>
    <property type="match status" value="1"/>
</dbReference>
<keyword evidence="3" id="KW-0547">Nucleotide-binding</keyword>
<dbReference type="PANTHER" id="PTHR45866:SF1">
    <property type="entry name" value="DNA GYRASE SUBUNIT B, MITOCHONDRIAL"/>
    <property type="match status" value="1"/>
</dbReference>
<evidence type="ECO:0000256" key="5">
    <source>
        <dbReference type="ARBA" id="ARBA00023029"/>
    </source>
</evidence>
<evidence type="ECO:0000256" key="1">
    <source>
        <dbReference type="ARBA" id="ARBA00000185"/>
    </source>
</evidence>
<sequence>MAKTERQRYDASSIDVLRGVEGIRNNPTMYIGSTGSRGLHHLLWEIIDNSVDEALEGFGKKIIVAITESGTICVEDLGRGIPVGIHQQEQVSALDLVLTEIHAGGKLRNKENGSYTASGGVHGIGASAVNALSEWMK</sequence>
<dbReference type="SMART" id="SM00387">
    <property type="entry name" value="HATPase_c"/>
    <property type="match status" value="1"/>
</dbReference>
<feature type="domain" description="Histidine kinase/HSP90-like ATPase" evidence="8">
    <location>
        <begin position="34"/>
        <end position="137"/>
    </location>
</feature>
<dbReference type="InterPro" id="IPR003594">
    <property type="entry name" value="HATPase_dom"/>
</dbReference>
<dbReference type="GO" id="GO:0003918">
    <property type="term" value="F:DNA topoisomerase type II (double strand cut, ATP-hydrolyzing) activity"/>
    <property type="evidence" value="ECO:0007669"/>
    <property type="project" value="UniProtKB-EC"/>
</dbReference>
<dbReference type="PRINTS" id="PR00418">
    <property type="entry name" value="TPI2FAMILY"/>
</dbReference>
<keyword evidence="5" id="KW-0799">Topoisomerase</keyword>
<proteinExistence type="inferred from homology"/>
<dbReference type="GO" id="GO:0003677">
    <property type="term" value="F:DNA binding"/>
    <property type="evidence" value="ECO:0007669"/>
    <property type="project" value="UniProtKB-KW"/>
</dbReference>
<gene>
    <name evidence="9" type="ORF">S01H1_42722</name>
</gene>
<keyword evidence="7" id="KW-0413">Isomerase</keyword>
<dbReference type="Pfam" id="PF02518">
    <property type="entry name" value="HATPase_c"/>
    <property type="match status" value="1"/>
</dbReference>
<reference evidence="9" key="1">
    <citation type="journal article" date="2014" name="Front. Microbiol.">
        <title>High frequency of phylogenetically diverse reductive dehalogenase-homologous genes in deep subseafloor sedimentary metagenomes.</title>
        <authorList>
            <person name="Kawai M."/>
            <person name="Futagami T."/>
            <person name="Toyoda A."/>
            <person name="Takaki Y."/>
            <person name="Nishi S."/>
            <person name="Hori S."/>
            <person name="Arai W."/>
            <person name="Tsubouchi T."/>
            <person name="Morono Y."/>
            <person name="Uchiyama I."/>
            <person name="Ito T."/>
            <person name="Fujiyama A."/>
            <person name="Inagaki F."/>
            <person name="Takami H."/>
        </authorList>
    </citation>
    <scope>NUCLEOTIDE SEQUENCE</scope>
    <source>
        <strain evidence="9">Expedition CK06-06</strain>
    </source>
</reference>
<organism evidence="9">
    <name type="scientific">marine sediment metagenome</name>
    <dbReference type="NCBI Taxonomy" id="412755"/>
    <lineage>
        <taxon>unclassified sequences</taxon>
        <taxon>metagenomes</taxon>
        <taxon>ecological metagenomes</taxon>
    </lineage>
</organism>
<accession>X0VCQ7</accession>